<dbReference type="EMBL" id="CAJVQB010132904">
    <property type="protein sequence ID" value="CAG8854069.1"/>
    <property type="molecule type" value="Genomic_DNA"/>
</dbReference>
<gene>
    <name evidence="1" type="ORF">GMARGA_LOCUS42890</name>
</gene>
<sequence>MINLKILLVKYTCLKFLLVKRDRQKNFFSDQFIPKWKVLLDVQIANIDVGHVRAFLLQNDSDR</sequence>
<name>A0ABN7XJC4_GIGMA</name>
<evidence type="ECO:0000313" key="2">
    <source>
        <dbReference type="Proteomes" id="UP000789901"/>
    </source>
</evidence>
<accession>A0ABN7XJC4</accession>
<proteinExistence type="predicted"/>
<feature type="non-terminal residue" evidence="1">
    <location>
        <position position="1"/>
    </location>
</feature>
<comment type="caution">
    <text evidence="1">The sequence shown here is derived from an EMBL/GenBank/DDBJ whole genome shotgun (WGS) entry which is preliminary data.</text>
</comment>
<keyword evidence="2" id="KW-1185">Reference proteome</keyword>
<reference evidence="1 2" key="1">
    <citation type="submission" date="2021-06" db="EMBL/GenBank/DDBJ databases">
        <authorList>
            <person name="Kallberg Y."/>
            <person name="Tangrot J."/>
            <person name="Rosling A."/>
        </authorList>
    </citation>
    <scope>NUCLEOTIDE SEQUENCE [LARGE SCALE GENOMIC DNA]</scope>
    <source>
        <strain evidence="1 2">120-4 pot B 10/14</strain>
    </source>
</reference>
<organism evidence="1 2">
    <name type="scientific">Gigaspora margarita</name>
    <dbReference type="NCBI Taxonomy" id="4874"/>
    <lineage>
        <taxon>Eukaryota</taxon>
        <taxon>Fungi</taxon>
        <taxon>Fungi incertae sedis</taxon>
        <taxon>Mucoromycota</taxon>
        <taxon>Glomeromycotina</taxon>
        <taxon>Glomeromycetes</taxon>
        <taxon>Diversisporales</taxon>
        <taxon>Gigasporaceae</taxon>
        <taxon>Gigaspora</taxon>
    </lineage>
</organism>
<feature type="non-terminal residue" evidence="1">
    <location>
        <position position="63"/>
    </location>
</feature>
<protein>
    <submittedName>
        <fullName evidence="1">38462_t:CDS:1</fullName>
    </submittedName>
</protein>
<evidence type="ECO:0000313" key="1">
    <source>
        <dbReference type="EMBL" id="CAG8854069.1"/>
    </source>
</evidence>
<dbReference type="Proteomes" id="UP000789901">
    <property type="component" value="Unassembled WGS sequence"/>
</dbReference>